<reference evidence="2" key="1">
    <citation type="submission" date="2017-09" db="EMBL/GenBank/DDBJ databases">
        <title>Depth-based differentiation of microbial function through sediment-hosted aquifers and enrichment of novel symbionts in the deep terrestrial subsurface.</title>
        <authorList>
            <person name="Probst A.J."/>
            <person name="Ladd B."/>
            <person name="Jarett J.K."/>
            <person name="Geller-Mcgrath D.E."/>
            <person name="Sieber C.M.K."/>
            <person name="Emerson J.B."/>
            <person name="Anantharaman K."/>
            <person name="Thomas B.C."/>
            <person name="Malmstrom R."/>
            <person name="Stieglmeier M."/>
            <person name="Klingl A."/>
            <person name="Woyke T."/>
            <person name="Ryan C.M."/>
            <person name="Banfield J.F."/>
        </authorList>
    </citation>
    <scope>NUCLEOTIDE SEQUENCE [LARGE SCALE GENOMIC DNA]</scope>
</reference>
<dbReference type="AlphaFoldDB" id="A0A2M7QD92"/>
<dbReference type="EMBL" id="PFLF01000081">
    <property type="protein sequence ID" value="PIY68833.1"/>
    <property type="molecule type" value="Genomic_DNA"/>
</dbReference>
<protein>
    <submittedName>
        <fullName evidence="1">Uncharacterized protein</fullName>
    </submittedName>
</protein>
<dbReference type="Proteomes" id="UP000230108">
    <property type="component" value="Unassembled WGS sequence"/>
</dbReference>
<name>A0A2M7QD92_9BACT</name>
<organism evidence="1 2">
    <name type="scientific">Candidatus Roizmanbacteria bacterium CG_4_10_14_0_8_um_filter_39_9</name>
    <dbReference type="NCBI Taxonomy" id="1974829"/>
    <lineage>
        <taxon>Bacteria</taxon>
        <taxon>Candidatus Roizmaniibacteriota</taxon>
    </lineage>
</organism>
<sequence>MWPLYAKITLDMGEIHVNIPVLNLFLSESRNAMRSLGHNNHALITSDGKDRGLYDESKRLTRKLRHDLGSLFPLAQALWYR</sequence>
<gene>
    <name evidence="1" type="ORF">COY90_03805</name>
</gene>
<accession>A0A2M7QD92</accession>
<evidence type="ECO:0000313" key="2">
    <source>
        <dbReference type="Proteomes" id="UP000230108"/>
    </source>
</evidence>
<evidence type="ECO:0000313" key="1">
    <source>
        <dbReference type="EMBL" id="PIY68833.1"/>
    </source>
</evidence>
<comment type="caution">
    <text evidence="1">The sequence shown here is derived from an EMBL/GenBank/DDBJ whole genome shotgun (WGS) entry which is preliminary data.</text>
</comment>
<proteinExistence type="predicted"/>